<protein>
    <submittedName>
        <fullName evidence="2">PilZ domain-containing protein</fullName>
    </submittedName>
</protein>
<organism evidence="2 3">
    <name type="scientific">Paenibacillus rhizovicinus</name>
    <dbReference type="NCBI Taxonomy" id="2704463"/>
    <lineage>
        <taxon>Bacteria</taxon>
        <taxon>Bacillati</taxon>
        <taxon>Bacillota</taxon>
        <taxon>Bacilli</taxon>
        <taxon>Bacillales</taxon>
        <taxon>Paenibacillaceae</taxon>
        <taxon>Paenibacillus</taxon>
    </lineage>
</organism>
<dbReference type="InterPro" id="IPR009875">
    <property type="entry name" value="PilZ_domain"/>
</dbReference>
<dbReference type="GO" id="GO:0035438">
    <property type="term" value="F:cyclic-di-GMP binding"/>
    <property type="evidence" value="ECO:0007669"/>
    <property type="project" value="InterPro"/>
</dbReference>
<feature type="domain" description="PilZ" evidence="1">
    <location>
        <begin position="28"/>
        <end position="102"/>
    </location>
</feature>
<dbReference type="EMBL" id="CP048286">
    <property type="protein sequence ID" value="QHW30848.1"/>
    <property type="molecule type" value="Genomic_DNA"/>
</dbReference>
<accession>A0A6C0NXD6</accession>
<evidence type="ECO:0000313" key="2">
    <source>
        <dbReference type="EMBL" id="QHW30848.1"/>
    </source>
</evidence>
<dbReference type="Pfam" id="PF07238">
    <property type="entry name" value="PilZ"/>
    <property type="match status" value="1"/>
</dbReference>
<sequence length="151" mass="17444">MDQHTVNNGDLQIRFLGQITASVSICSVTDEAAQTRTTPVLLDKMSLEGLEFQTHLRFPVNSDYTIRIETVVGPWELSLLGHIVWRRRKDNLYAYGCTFVPDDYMRKAIKLALQSYVKQLHPNYRRIHQLYERMSGGAAVAHRLYKFDQKG</sequence>
<evidence type="ECO:0000313" key="3">
    <source>
        <dbReference type="Proteomes" id="UP000479114"/>
    </source>
</evidence>
<evidence type="ECO:0000259" key="1">
    <source>
        <dbReference type="Pfam" id="PF07238"/>
    </source>
</evidence>
<keyword evidence="3" id="KW-1185">Reference proteome</keyword>
<dbReference type="AlphaFoldDB" id="A0A6C0NXD6"/>
<dbReference type="KEGG" id="prz:GZH47_08265"/>
<dbReference type="Proteomes" id="UP000479114">
    <property type="component" value="Chromosome"/>
</dbReference>
<name>A0A6C0NXD6_9BACL</name>
<dbReference type="RefSeq" id="WP_162639657.1">
    <property type="nucleotide sequence ID" value="NZ_CP048286.1"/>
</dbReference>
<reference evidence="2 3" key="1">
    <citation type="submission" date="2020-02" db="EMBL/GenBank/DDBJ databases">
        <title>Paenibacillus sp. nov., isolated from rhizosphere soil of tomato.</title>
        <authorList>
            <person name="Weon H.-Y."/>
            <person name="Lee S.A."/>
        </authorList>
    </citation>
    <scope>NUCLEOTIDE SEQUENCE [LARGE SCALE GENOMIC DNA]</scope>
    <source>
        <strain evidence="2 3">14171R-81</strain>
    </source>
</reference>
<gene>
    <name evidence="2" type="ORF">GZH47_08265</name>
</gene>
<proteinExistence type="predicted"/>